<proteinExistence type="predicted"/>
<accession>A0AAD5ZM03</accession>
<protein>
    <recommendedName>
        <fullName evidence="1">KIB1-4 beta-propeller domain-containing protein</fullName>
    </recommendedName>
</protein>
<evidence type="ECO:0000313" key="2">
    <source>
        <dbReference type="EMBL" id="KAJ3700385.1"/>
    </source>
</evidence>
<name>A0AAD5ZM03_9POAL</name>
<reference evidence="2 3" key="1">
    <citation type="journal article" date="2022" name="Cell">
        <title>Repeat-based holocentromeres influence genome architecture and karyotype evolution.</title>
        <authorList>
            <person name="Hofstatter P.G."/>
            <person name="Thangavel G."/>
            <person name="Lux T."/>
            <person name="Neumann P."/>
            <person name="Vondrak T."/>
            <person name="Novak P."/>
            <person name="Zhang M."/>
            <person name="Costa L."/>
            <person name="Castellani M."/>
            <person name="Scott A."/>
            <person name="Toegelov H."/>
            <person name="Fuchs J."/>
            <person name="Mata-Sucre Y."/>
            <person name="Dias Y."/>
            <person name="Vanzela A.L.L."/>
            <person name="Huettel B."/>
            <person name="Almeida C.C.S."/>
            <person name="Simkova H."/>
            <person name="Souza G."/>
            <person name="Pedrosa-Harand A."/>
            <person name="Macas J."/>
            <person name="Mayer K.F.X."/>
            <person name="Houben A."/>
            <person name="Marques A."/>
        </authorList>
    </citation>
    <scope>NUCLEOTIDE SEQUENCE [LARGE SCALE GENOMIC DNA]</scope>
    <source>
        <strain evidence="2">RhyTen1mFocal</strain>
    </source>
</reference>
<keyword evidence="3" id="KW-1185">Reference proteome</keyword>
<feature type="domain" description="KIB1-4 beta-propeller" evidence="1">
    <location>
        <begin position="55"/>
        <end position="351"/>
    </location>
</feature>
<evidence type="ECO:0000313" key="3">
    <source>
        <dbReference type="Proteomes" id="UP001210211"/>
    </source>
</evidence>
<sequence>MPTIEDKGHNALHEPFPPAEISYTDYEPLPVSDSPFLILKGNNDKVEPGDCIFTFMSIPSGSLFSRRIPAFGNKLFIGSHYGWIFVLDQLSEPSIFNPFTGQEIPLPSITTIPNVHISYTSANNSHKFYAYRKSYTSEFLEYTEESFNGCLQFQKIVASCAPSSSCSNLTVAAIFDCPESLAFVRPGEGKWNIVEDESYSDLMFCNDGSLLALEYLSCALHIFRFGDEGFWVEKMPICMLEMNYFPHQYLVEDAEGGILQIRRENDGRTTFLTCNVLVLRLVVSHNGDKKWQCIEDLDGGAMFLGINASLLLQAKDVKGAIQPDCIYFSDDWWDQIPDYRRNEPRDICVYSMKKRTIEPYCSLKLSRYSTWPLPIWFHVSNTLTN</sequence>
<organism evidence="2 3">
    <name type="scientific">Rhynchospora tenuis</name>
    <dbReference type="NCBI Taxonomy" id="198213"/>
    <lineage>
        <taxon>Eukaryota</taxon>
        <taxon>Viridiplantae</taxon>
        <taxon>Streptophyta</taxon>
        <taxon>Embryophyta</taxon>
        <taxon>Tracheophyta</taxon>
        <taxon>Spermatophyta</taxon>
        <taxon>Magnoliopsida</taxon>
        <taxon>Liliopsida</taxon>
        <taxon>Poales</taxon>
        <taxon>Cyperaceae</taxon>
        <taxon>Cyperoideae</taxon>
        <taxon>Rhynchosporeae</taxon>
        <taxon>Rhynchospora</taxon>
    </lineage>
</organism>
<dbReference type="Pfam" id="PF03478">
    <property type="entry name" value="Beta-prop_KIB1-4"/>
    <property type="match status" value="1"/>
</dbReference>
<dbReference type="AlphaFoldDB" id="A0AAD5ZM03"/>
<comment type="caution">
    <text evidence="2">The sequence shown here is derived from an EMBL/GenBank/DDBJ whole genome shotgun (WGS) entry which is preliminary data.</text>
</comment>
<dbReference type="Proteomes" id="UP001210211">
    <property type="component" value="Unassembled WGS sequence"/>
</dbReference>
<evidence type="ECO:0000259" key="1">
    <source>
        <dbReference type="Pfam" id="PF03478"/>
    </source>
</evidence>
<gene>
    <name evidence="2" type="ORF">LUZ61_004090</name>
</gene>
<dbReference type="PANTHER" id="PTHR44586">
    <property type="entry name" value="F-BOX DOMAIN CONTAINING PROTEIN, EXPRESSED"/>
    <property type="match status" value="1"/>
</dbReference>
<dbReference type="EMBL" id="JAMRDG010000001">
    <property type="protein sequence ID" value="KAJ3700385.1"/>
    <property type="molecule type" value="Genomic_DNA"/>
</dbReference>
<dbReference type="PANTHER" id="PTHR44586:SF25">
    <property type="entry name" value="(WILD MALAYSIAN BANANA) HYPOTHETICAL PROTEIN"/>
    <property type="match status" value="1"/>
</dbReference>
<dbReference type="InterPro" id="IPR005174">
    <property type="entry name" value="KIB1-4_b-propeller"/>
</dbReference>